<comment type="caution">
    <text evidence="2">The sequence shown here is derived from an EMBL/GenBank/DDBJ whole genome shotgun (WGS) entry which is preliminary data.</text>
</comment>
<organism evidence="2 3">
    <name type="scientific">Lithohypha guttulata</name>
    <dbReference type="NCBI Taxonomy" id="1690604"/>
    <lineage>
        <taxon>Eukaryota</taxon>
        <taxon>Fungi</taxon>
        <taxon>Dikarya</taxon>
        <taxon>Ascomycota</taxon>
        <taxon>Pezizomycotina</taxon>
        <taxon>Eurotiomycetes</taxon>
        <taxon>Chaetothyriomycetidae</taxon>
        <taxon>Chaetothyriales</taxon>
        <taxon>Trichomeriaceae</taxon>
        <taxon>Lithohypha</taxon>
    </lineage>
</organism>
<feature type="compositionally biased region" description="Basic and acidic residues" evidence="1">
    <location>
        <begin position="459"/>
        <end position="474"/>
    </location>
</feature>
<feature type="compositionally biased region" description="Basic and acidic residues" evidence="1">
    <location>
        <begin position="600"/>
        <end position="618"/>
    </location>
</feature>
<evidence type="ECO:0000313" key="2">
    <source>
        <dbReference type="EMBL" id="KAK5087213.1"/>
    </source>
</evidence>
<evidence type="ECO:0000256" key="1">
    <source>
        <dbReference type="SAM" id="MobiDB-lite"/>
    </source>
</evidence>
<accession>A0AAN7T2L9</accession>
<feature type="compositionally biased region" description="Polar residues" evidence="1">
    <location>
        <begin position="38"/>
        <end position="50"/>
    </location>
</feature>
<dbReference type="AlphaFoldDB" id="A0AAN7T2L9"/>
<feature type="compositionally biased region" description="Basic residues" evidence="1">
    <location>
        <begin position="449"/>
        <end position="458"/>
    </location>
</feature>
<feature type="region of interest" description="Disordered" evidence="1">
    <location>
        <begin position="37"/>
        <end position="140"/>
    </location>
</feature>
<feature type="region of interest" description="Disordered" evidence="1">
    <location>
        <begin position="658"/>
        <end position="769"/>
    </location>
</feature>
<name>A0AAN7T2L9_9EURO</name>
<reference evidence="2 3" key="1">
    <citation type="submission" date="2023-08" db="EMBL/GenBank/DDBJ databases">
        <title>Black Yeasts Isolated from many extreme environments.</title>
        <authorList>
            <person name="Coleine C."/>
            <person name="Stajich J.E."/>
            <person name="Selbmann L."/>
        </authorList>
    </citation>
    <scope>NUCLEOTIDE SEQUENCE [LARGE SCALE GENOMIC DNA]</scope>
    <source>
        <strain evidence="2 3">CCFEE 5910</strain>
    </source>
</reference>
<feature type="region of interest" description="Disordered" evidence="1">
    <location>
        <begin position="187"/>
        <end position="221"/>
    </location>
</feature>
<keyword evidence="3" id="KW-1185">Reference proteome</keyword>
<dbReference type="EMBL" id="JAVRRJ010000003">
    <property type="protein sequence ID" value="KAK5087213.1"/>
    <property type="molecule type" value="Genomic_DNA"/>
</dbReference>
<feature type="compositionally biased region" description="Polar residues" evidence="1">
    <location>
        <begin position="195"/>
        <end position="218"/>
    </location>
</feature>
<feature type="compositionally biased region" description="Basic and acidic residues" evidence="1">
    <location>
        <begin position="760"/>
        <end position="769"/>
    </location>
</feature>
<proteinExistence type="predicted"/>
<gene>
    <name evidence="2" type="ORF">LTR05_004384</name>
</gene>
<evidence type="ECO:0000313" key="3">
    <source>
        <dbReference type="Proteomes" id="UP001309876"/>
    </source>
</evidence>
<feature type="compositionally biased region" description="Low complexity" evidence="1">
    <location>
        <begin position="619"/>
        <end position="631"/>
    </location>
</feature>
<feature type="compositionally biased region" description="Low complexity" evidence="1">
    <location>
        <begin position="695"/>
        <end position="727"/>
    </location>
</feature>
<feature type="compositionally biased region" description="Low complexity" evidence="1">
    <location>
        <begin position="538"/>
        <end position="551"/>
    </location>
</feature>
<feature type="region of interest" description="Disordered" evidence="1">
    <location>
        <begin position="392"/>
        <end position="643"/>
    </location>
</feature>
<feature type="compositionally biased region" description="Low complexity" evidence="1">
    <location>
        <begin position="565"/>
        <end position="575"/>
    </location>
</feature>
<protein>
    <submittedName>
        <fullName evidence="2">Uncharacterized protein</fullName>
    </submittedName>
</protein>
<dbReference type="Proteomes" id="UP001309876">
    <property type="component" value="Unassembled WGS sequence"/>
</dbReference>
<feature type="compositionally biased region" description="Polar residues" evidence="1">
    <location>
        <begin position="105"/>
        <end position="114"/>
    </location>
</feature>
<feature type="compositionally biased region" description="Polar residues" evidence="1">
    <location>
        <begin position="59"/>
        <end position="70"/>
    </location>
</feature>
<feature type="compositionally biased region" description="Polar residues" evidence="1">
    <location>
        <begin position="477"/>
        <end position="486"/>
    </location>
</feature>
<sequence length="791" mass="85166">MSAPLVPPALQIHRKKAPEPSAALLALQERGLELPTTRRISISPQSNGAQDNDLCISPLSISSTPSQLQKSPSPAPRRYRSPRRPSSAGSAETTVTNILRLYTGEGSTSKQSLRSEYEEMSPYSDDSDEERPDIPRVHQPKAYRDTIAPLLEHQFSGDGPTVPPVPSPMSIASMPMLLHPHASASVPSLHLTPEASPNLQPSIGHESNASHSSIQITPDMSPPLQPIVPSFQEYSQSLVERKIALEVPDVRDADSWYDQPLSPVSPEEVEGRFRDSQMSAVSPEGNVDYHRAITFESLGPPKPKQSPNVHPVSVVSDYFDFGISSATASANTEHSMIPPALDLTKGRPLSKVPEGSAPVHQAELHISESAVDGGLKSQHASLDLVAHDPIEGPMRTYLTPPPPRRLSGGSNASSRPPVDIEEIYRPNSAISDSSESSPTHDTFGGHLKQAFRGKFGKKKDKEKDKTRARPEIKTRHTTNATGSKTRSSFEDDPESYKISYWKSRASGPSQYTTLPVDPIQASETDVAQNEPLEQAQNGSVQSGPGPSVSGSPQPPDMRNQHLATSSPPLQRRQPSPAIPLTEYQKYGSEIWSESAKKKREKEQQAARKAAEKAEKESAKAAAKAQKVAAKAEAAHTSKTSQHRLSLNMFLHGVTNLGTAPAPTPAQPSVAAADRFQTNFYARPSSKAGPGHAHNTSDSTQDSQQSMDMRPSSRPGSSASFASSNARRSGGGMSSYNNDLFEASGGAKKRSGFASRLMMSSEEKRKQKVKESIVVVGGGKMGKEGGKGLVKI</sequence>
<feature type="compositionally biased region" description="Polar residues" evidence="1">
    <location>
        <begin position="428"/>
        <end position="440"/>
    </location>
</feature>